<reference evidence="1 2" key="1">
    <citation type="submission" date="2021-06" db="EMBL/GenBank/DDBJ databases">
        <title>Caerostris extrusa draft genome.</title>
        <authorList>
            <person name="Kono N."/>
            <person name="Arakawa K."/>
        </authorList>
    </citation>
    <scope>NUCLEOTIDE SEQUENCE [LARGE SCALE GENOMIC DNA]</scope>
</reference>
<dbReference type="AlphaFoldDB" id="A0AAV4TJG3"/>
<organism evidence="1 2">
    <name type="scientific">Caerostris extrusa</name>
    <name type="common">Bark spider</name>
    <name type="synonym">Caerostris bankana</name>
    <dbReference type="NCBI Taxonomy" id="172846"/>
    <lineage>
        <taxon>Eukaryota</taxon>
        <taxon>Metazoa</taxon>
        <taxon>Ecdysozoa</taxon>
        <taxon>Arthropoda</taxon>
        <taxon>Chelicerata</taxon>
        <taxon>Arachnida</taxon>
        <taxon>Araneae</taxon>
        <taxon>Araneomorphae</taxon>
        <taxon>Entelegynae</taxon>
        <taxon>Araneoidea</taxon>
        <taxon>Araneidae</taxon>
        <taxon>Caerostris</taxon>
    </lineage>
</organism>
<accession>A0AAV4TJG3</accession>
<name>A0AAV4TJG3_CAEEX</name>
<protein>
    <submittedName>
        <fullName evidence="1">Uncharacterized protein</fullName>
    </submittedName>
</protein>
<proteinExistence type="predicted"/>
<dbReference type="Proteomes" id="UP001054945">
    <property type="component" value="Unassembled WGS sequence"/>
</dbReference>
<gene>
    <name evidence="1" type="ORF">CEXT_382021</name>
</gene>
<evidence type="ECO:0000313" key="2">
    <source>
        <dbReference type="Proteomes" id="UP001054945"/>
    </source>
</evidence>
<evidence type="ECO:0000313" key="1">
    <source>
        <dbReference type="EMBL" id="GIY45062.1"/>
    </source>
</evidence>
<keyword evidence="2" id="KW-1185">Reference proteome</keyword>
<dbReference type="EMBL" id="BPLR01011228">
    <property type="protein sequence ID" value="GIY45062.1"/>
    <property type="molecule type" value="Genomic_DNA"/>
</dbReference>
<sequence>MCELKTLAHSSVSDFNNRQDLIESDFKESQKKNSCLFKKVSRLVPHSNIDVAFRVTEDSFFFPDDISLALLFFEKFRFISSFFRLMHVQQGEIIR</sequence>
<comment type="caution">
    <text evidence="1">The sequence shown here is derived from an EMBL/GenBank/DDBJ whole genome shotgun (WGS) entry which is preliminary data.</text>
</comment>